<proteinExistence type="predicted"/>
<keyword evidence="4" id="KW-1185">Reference proteome</keyword>
<evidence type="ECO:0000313" key="4">
    <source>
        <dbReference type="Proteomes" id="UP000191672"/>
    </source>
</evidence>
<reference evidence="4" key="1">
    <citation type="journal article" date="2017" name="Nat. Microbiol.">
        <title>Global analysis of biosynthetic gene clusters reveals vast potential of secondary metabolite production in Penicillium species.</title>
        <authorList>
            <person name="Nielsen J.C."/>
            <person name="Grijseels S."/>
            <person name="Prigent S."/>
            <person name="Ji B."/>
            <person name="Dainat J."/>
            <person name="Nielsen K.F."/>
            <person name="Frisvad J.C."/>
            <person name="Workman M."/>
            <person name="Nielsen J."/>
        </authorList>
    </citation>
    <scope>NUCLEOTIDE SEQUENCE [LARGE SCALE GENOMIC DNA]</scope>
    <source>
        <strain evidence="4">IBT 31811</strain>
    </source>
</reference>
<dbReference type="Proteomes" id="UP000191672">
    <property type="component" value="Unassembled WGS sequence"/>
</dbReference>
<feature type="region of interest" description="Disordered" evidence="1">
    <location>
        <begin position="23"/>
        <end position="52"/>
    </location>
</feature>
<feature type="signal peptide" evidence="2">
    <location>
        <begin position="1"/>
        <end position="21"/>
    </location>
</feature>
<protein>
    <recommendedName>
        <fullName evidence="5">Ig-like domain-containing protein</fullName>
    </recommendedName>
</protein>
<feature type="chain" id="PRO_5012822349" description="Ig-like domain-containing protein" evidence="2">
    <location>
        <begin position="22"/>
        <end position="121"/>
    </location>
</feature>
<sequence length="121" mass="13488">MKSPIYILTALLPIAVQVAVAAPSAEPADDLEERGNGGGHGGHGGDRGHDREHDRDYCVVKKPYSYHKYPCMSSGIVGESKVGDKFQPVCKYQDWYQNSKGWWVQEGYKPYRCEVNPPQCS</sequence>
<evidence type="ECO:0000313" key="3">
    <source>
        <dbReference type="EMBL" id="OQD82689.1"/>
    </source>
</evidence>
<gene>
    <name evidence="3" type="ORF">PENANT_c020G00327</name>
</gene>
<feature type="compositionally biased region" description="Basic and acidic residues" evidence="1">
    <location>
        <begin position="43"/>
        <end position="52"/>
    </location>
</feature>
<dbReference type="AlphaFoldDB" id="A0A1V6Q0D1"/>
<accession>A0A1V6Q0D1</accession>
<dbReference type="EMBL" id="MDYN01000020">
    <property type="protein sequence ID" value="OQD82689.1"/>
    <property type="molecule type" value="Genomic_DNA"/>
</dbReference>
<name>A0A1V6Q0D1_9EURO</name>
<organism evidence="3 4">
    <name type="scientific">Penicillium antarcticum</name>
    <dbReference type="NCBI Taxonomy" id="416450"/>
    <lineage>
        <taxon>Eukaryota</taxon>
        <taxon>Fungi</taxon>
        <taxon>Dikarya</taxon>
        <taxon>Ascomycota</taxon>
        <taxon>Pezizomycotina</taxon>
        <taxon>Eurotiomycetes</taxon>
        <taxon>Eurotiomycetidae</taxon>
        <taxon>Eurotiales</taxon>
        <taxon>Aspergillaceae</taxon>
        <taxon>Penicillium</taxon>
    </lineage>
</organism>
<dbReference type="OrthoDB" id="4369767at2759"/>
<evidence type="ECO:0000256" key="2">
    <source>
        <dbReference type="SAM" id="SignalP"/>
    </source>
</evidence>
<keyword evidence="2" id="KW-0732">Signal</keyword>
<evidence type="ECO:0000256" key="1">
    <source>
        <dbReference type="SAM" id="MobiDB-lite"/>
    </source>
</evidence>
<comment type="caution">
    <text evidence="3">The sequence shown here is derived from an EMBL/GenBank/DDBJ whole genome shotgun (WGS) entry which is preliminary data.</text>
</comment>
<evidence type="ECO:0008006" key="5">
    <source>
        <dbReference type="Google" id="ProtNLM"/>
    </source>
</evidence>